<dbReference type="AlphaFoldDB" id="A0A1Q8RCF4"/>
<feature type="chain" id="PRO_5012435148" description="Cyanovirin-N domain-containing protein" evidence="1">
    <location>
        <begin position="20"/>
        <end position="107"/>
    </location>
</feature>
<keyword evidence="1" id="KW-0732">Signal</keyword>
<feature type="signal peptide" evidence="1">
    <location>
        <begin position="1"/>
        <end position="19"/>
    </location>
</feature>
<evidence type="ECO:0000313" key="2">
    <source>
        <dbReference type="EMBL" id="OLN81929.1"/>
    </source>
</evidence>
<proteinExistence type="predicted"/>
<evidence type="ECO:0000256" key="1">
    <source>
        <dbReference type="SAM" id="SignalP"/>
    </source>
</evidence>
<dbReference type="Proteomes" id="UP000186583">
    <property type="component" value="Unassembled WGS sequence"/>
</dbReference>
<protein>
    <recommendedName>
        <fullName evidence="4">Cyanovirin-N domain-containing protein</fullName>
    </recommendedName>
</protein>
<gene>
    <name evidence="2" type="ORF">CCHL11_08606</name>
</gene>
<dbReference type="OrthoDB" id="3489571at2759"/>
<name>A0A1Q8RCF4_9PEZI</name>
<evidence type="ECO:0000313" key="3">
    <source>
        <dbReference type="Proteomes" id="UP000186583"/>
    </source>
</evidence>
<evidence type="ECO:0008006" key="4">
    <source>
        <dbReference type="Google" id="ProtNLM"/>
    </source>
</evidence>
<reference evidence="2 3" key="1">
    <citation type="submission" date="2016-11" db="EMBL/GenBank/DDBJ databases">
        <title>Draft Genome Assembly of Colletotrichum chlorophyti a pathogen of herbaceous plants.</title>
        <authorList>
            <person name="Gan P."/>
            <person name="Narusaka M."/>
            <person name="Tsushima A."/>
            <person name="Narusaka Y."/>
            <person name="Takano Y."/>
            <person name="Shirasu K."/>
        </authorList>
    </citation>
    <scope>NUCLEOTIDE SEQUENCE [LARGE SCALE GENOMIC DNA]</scope>
    <source>
        <strain evidence="2 3">NTL11</strain>
    </source>
</reference>
<accession>A0A1Q8RCF4</accession>
<dbReference type="STRING" id="708187.A0A1Q8RCF4"/>
<keyword evidence="3" id="KW-1185">Reference proteome</keyword>
<dbReference type="EMBL" id="MPGH01000237">
    <property type="protein sequence ID" value="OLN81929.1"/>
    <property type="molecule type" value="Genomic_DNA"/>
</dbReference>
<comment type="caution">
    <text evidence="2">The sequence shown here is derived from an EMBL/GenBank/DDBJ whole genome shotgun (WGS) entry which is preliminary data.</text>
</comment>
<organism evidence="2 3">
    <name type="scientific">Colletotrichum chlorophyti</name>
    <dbReference type="NCBI Taxonomy" id="708187"/>
    <lineage>
        <taxon>Eukaryota</taxon>
        <taxon>Fungi</taxon>
        <taxon>Dikarya</taxon>
        <taxon>Ascomycota</taxon>
        <taxon>Pezizomycotina</taxon>
        <taxon>Sordariomycetes</taxon>
        <taxon>Hypocreomycetidae</taxon>
        <taxon>Glomerellales</taxon>
        <taxon>Glomerellaceae</taxon>
        <taxon>Colletotrichum</taxon>
    </lineage>
</organism>
<sequence length="107" mass="11939">MRFCVSLITIIACAAGVIADVHDYAWCEDRSFEGFNEQNTENSAATKKACTAYRNRNTGNQQWDKCPDCTTSFRGDLLVCNSLGWHIGGDEWQYYCRQAGADIGKAN</sequence>